<comment type="similarity">
    <text evidence="1">Belongs to the FGGY kinase family.</text>
</comment>
<accession>A0A1G6I3L7</accession>
<evidence type="ECO:0000256" key="3">
    <source>
        <dbReference type="ARBA" id="ARBA00022777"/>
    </source>
</evidence>
<dbReference type="GO" id="GO:0016301">
    <property type="term" value="F:kinase activity"/>
    <property type="evidence" value="ECO:0007669"/>
    <property type="project" value="UniProtKB-KW"/>
</dbReference>
<evidence type="ECO:0000313" key="5">
    <source>
        <dbReference type="EMBL" id="SDC00326.1"/>
    </source>
</evidence>
<sequence>MPGAPFGVGLHHRKEHFVRAVLERVGFSILSVGKALEEQTGPARDIRISGGFVRFPLWPQILCDVLGRALSIPESEEASAFGAAFLSLFALGEVKSLQEVQEHIRIRQRLQPDPSKGETYRQLYPIYELLYARLEEEYEALLFFNRIRRLLISTKTAGI</sequence>
<organism evidence="5 6">
    <name type="scientific">Melghirimyces thermohalophilus</name>
    <dbReference type="NCBI Taxonomy" id="1236220"/>
    <lineage>
        <taxon>Bacteria</taxon>
        <taxon>Bacillati</taxon>
        <taxon>Bacillota</taxon>
        <taxon>Bacilli</taxon>
        <taxon>Bacillales</taxon>
        <taxon>Thermoactinomycetaceae</taxon>
        <taxon>Melghirimyces</taxon>
    </lineage>
</organism>
<reference evidence="5 6" key="1">
    <citation type="submission" date="2016-10" db="EMBL/GenBank/DDBJ databases">
        <authorList>
            <person name="de Groot N.N."/>
        </authorList>
    </citation>
    <scope>NUCLEOTIDE SEQUENCE [LARGE SCALE GENOMIC DNA]</scope>
    <source>
        <strain evidence="5 6">DSM 45514</strain>
    </source>
</reference>
<evidence type="ECO:0000313" key="6">
    <source>
        <dbReference type="Proteomes" id="UP000199387"/>
    </source>
</evidence>
<dbReference type="SUPFAM" id="SSF53067">
    <property type="entry name" value="Actin-like ATPase domain"/>
    <property type="match status" value="1"/>
</dbReference>
<feature type="domain" description="Carbohydrate kinase FGGY C-terminal" evidence="4">
    <location>
        <begin position="2"/>
        <end position="90"/>
    </location>
</feature>
<name>A0A1G6I3L7_9BACL</name>
<dbReference type="Pfam" id="PF02782">
    <property type="entry name" value="FGGY_C"/>
    <property type="match status" value="1"/>
</dbReference>
<dbReference type="Gene3D" id="3.30.420.40">
    <property type="match status" value="1"/>
</dbReference>
<keyword evidence="6" id="KW-1185">Reference proteome</keyword>
<evidence type="ECO:0000256" key="2">
    <source>
        <dbReference type="ARBA" id="ARBA00022679"/>
    </source>
</evidence>
<dbReference type="Proteomes" id="UP000199387">
    <property type="component" value="Unassembled WGS sequence"/>
</dbReference>
<dbReference type="InterPro" id="IPR050406">
    <property type="entry name" value="FGGY_Carb_Kinase"/>
</dbReference>
<dbReference type="GO" id="GO:0005975">
    <property type="term" value="P:carbohydrate metabolic process"/>
    <property type="evidence" value="ECO:0007669"/>
    <property type="project" value="InterPro"/>
</dbReference>
<dbReference type="EMBL" id="FMZA01000002">
    <property type="protein sequence ID" value="SDC00326.1"/>
    <property type="molecule type" value="Genomic_DNA"/>
</dbReference>
<gene>
    <name evidence="5" type="ORF">SAMN04488112_1022</name>
</gene>
<proteinExistence type="inferred from homology"/>
<keyword evidence="3 5" id="KW-0418">Kinase</keyword>
<dbReference type="PANTHER" id="PTHR43095:SF2">
    <property type="entry name" value="GLUCONOKINASE"/>
    <property type="match status" value="1"/>
</dbReference>
<keyword evidence="2" id="KW-0808">Transferase</keyword>
<dbReference type="STRING" id="1236220.SAMN04488112_1022"/>
<dbReference type="InterPro" id="IPR018485">
    <property type="entry name" value="FGGY_C"/>
</dbReference>
<evidence type="ECO:0000259" key="4">
    <source>
        <dbReference type="Pfam" id="PF02782"/>
    </source>
</evidence>
<protein>
    <submittedName>
        <fullName evidence="5">FGGY family of carbohydrate kinases, C-terminal domain</fullName>
    </submittedName>
</protein>
<dbReference type="PANTHER" id="PTHR43095">
    <property type="entry name" value="SUGAR KINASE"/>
    <property type="match status" value="1"/>
</dbReference>
<dbReference type="AlphaFoldDB" id="A0A1G6I3L7"/>
<dbReference type="InterPro" id="IPR043129">
    <property type="entry name" value="ATPase_NBD"/>
</dbReference>
<evidence type="ECO:0000256" key="1">
    <source>
        <dbReference type="ARBA" id="ARBA00009156"/>
    </source>
</evidence>